<feature type="domain" description="HTH arsR-type" evidence="1">
    <location>
        <begin position="8"/>
        <end position="106"/>
    </location>
</feature>
<accession>A0A0K1XDG2</accession>
<dbReference type="STRING" id="1697053.AKN87_08005"/>
<dbReference type="PANTHER" id="PTHR43861">
    <property type="entry name" value="TRANS-ACONITATE 2-METHYLTRANSFERASE-RELATED"/>
    <property type="match status" value="1"/>
</dbReference>
<dbReference type="PATRIC" id="fig|1698449.3.peg.1097"/>
<dbReference type="Proteomes" id="UP000063953">
    <property type="component" value="Chromosome"/>
</dbReference>
<evidence type="ECO:0000259" key="1">
    <source>
        <dbReference type="PROSITE" id="PS50987"/>
    </source>
</evidence>
<dbReference type="InterPro" id="IPR013216">
    <property type="entry name" value="Methyltransf_11"/>
</dbReference>
<dbReference type="EMBL" id="CP012365">
    <property type="protein sequence ID" value="AKX59440.1"/>
    <property type="molecule type" value="Genomic_DNA"/>
</dbReference>
<dbReference type="PROSITE" id="PS50987">
    <property type="entry name" value="HTH_ARSR_2"/>
    <property type="match status" value="1"/>
</dbReference>
<dbReference type="Pfam" id="PF08241">
    <property type="entry name" value="Methyltransf_11"/>
    <property type="match status" value="1"/>
</dbReference>
<proteinExistence type="predicted"/>
<dbReference type="InterPro" id="IPR036390">
    <property type="entry name" value="WH_DNA-bd_sf"/>
</dbReference>
<dbReference type="CDD" id="cd00090">
    <property type="entry name" value="HTH_ARSR"/>
    <property type="match status" value="1"/>
</dbReference>
<dbReference type="AlphaFoldDB" id="A0A0K1XDG2"/>
<dbReference type="GO" id="GO:0008757">
    <property type="term" value="F:S-adenosylmethionine-dependent methyltransferase activity"/>
    <property type="evidence" value="ECO:0007669"/>
    <property type="project" value="InterPro"/>
</dbReference>
<dbReference type="InterPro" id="IPR029063">
    <property type="entry name" value="SAM-dependent_MTases_sf"/>
</dbReference>
<evidence type="ECO:0000313" key="2">
    <source>
        <dbReference type="EMBL" id="AKX59440.1"/>
    </source>
</evidence>
<dbReference type="NCBIfam" id="NF033788">
    <property type="entry name" value="HTH_metalloreg"/>
    <property type="match status" value="1"/>
</dbReference>
<reference evidence="2 3" key="1">
    <citation type="journal article" date="2015" name="Genome Announc.">
        <title>Genome Sequences of Oblitimonas alkaliphila gen. nov. sp. nov. (Proposed), a Novel Bacterium of the Pseudomonadaceae Family.</title>
        <authorList>
            <person name="Lauer A.C."/>
            <person name="Nicholson A.C."/>
            <person name="Humrighouse B.W."/>
            <person name="Emery B."/>
            <person name="Drobish A."/>
            <person name="Juieng P."/>
            <person name="Loparev V."/>
            <person name="McQuiston J.R."/>
        </authorList>
    </citation>
    <scope>NUCLEOTIDE SEQUENCE [LARGE SCALE GENOMIC DNA]</scope>
    <source>
        <strain evidence="2 3">E5571</strain>
    </source>
</reference>
<dbReference type="SMART" id="SM00418">
    <property type="entry name" value="HTH_ARSR"/>
    <property type="match status" value="1"/>
</dbReference>
<dbReference type="InterPro" id="IPR001845">
    <property type="entry name" value="HTH_ArsR_DNA-bd_dom"/>
</dbReference>
<dbReference type="SUPFAM" id="SSF46785">
    <property type="entry name" value="Winged helix' DNA-binding domain"/>
    <property type="match status" value="1"/>
</dbReference>
<organism evidence="2 3">
    <name type="scientific">Thiopseudomonas alkaliphila</name>
    <dbReference type="NCBI Taxonomy" id="1697053"/>
    <lineage>
        <taxon>Bacteria</taxon>
        <taxon>Pseudomonadati</taxon>
        <taxon>Pseudomonadota</taxon>
        <taxon>Gammaproteobacteria</taxon>
        <taxon>Pseudomonadales</taxon>
        <taxon>Pseudomonadaceae</taxon>
        <taxon>Thiopseudomonas</taxon>
    </lineage>
</organism>
<evidence type="ECO:0000313" key="3">
    <source>
        <dbReference type="Proteomes" id="UP000063953"/>
    </source>
</evidence>
<dbReference type="RefSeq" id="WP_053100620.1">
    <property type="nucleotide sequence ID" value="NZ_CP012365.1"/>
</dbReference>
<name>A0A0K1XDG2_9GAMM</name>
<dbReference type="InterPro" id="IPR011991">
    <property type="entry name" value="ArsR-like_HTH"/>
</dbReference>
<keyword evidence="3" id="KW-1185">Reference proteome</keyword>
<gene>
    <name evidence="2" type="ORF">AKN88_05470</name>
</gene>
<sequence length="326" mass="35710">MNPTNERSLSLMPDSLAAFCKAAGDELRLLILRVLSNDSFGVLELAHIFAMGQSSISHHLKVLATAGLVATRREGNAIFYRRALTVPQQPLFELHSALLQEIDALSIEQPLQQRIHAVHQHRAMTSQEFFAKVGQEFAGRQDLIASLPQFSDNLLTLLDTLNFPATAEVLEVGPGDGGLLPALAQRFHRVRAIDNSPPMLELAQSLCQAQQLKNVELILADALKDPIAPAHCVIVNMVLHHLAAPAEALKQLARLVKPQGSLIISELCSHDQDWAKQACGDLWLGFDQEELATWANAAGLIPSDSVYLGLKNGFQIQLRHFAKPDS</sequence>
<dbReference type="Gene3D" id="1.10.10.10">
    <property type="entry name" value="Winged helix-like DNA-binding domain superfamily/Winged helix DNA-binding domain"/>
    <property type="match status" value="1"/>
</dbReference>
<dbReference type="Pfam" id="PF01022">
    <property type="entry name" value="HTH_5"/>
    <property type="match status" value="1"/>
</dbReference>
<dbReference type="CDD" id="cd02440">
    <property type="entry name" value="AdoMet_MTases"/>
    <property type="match status" value="1"/>
</dbReference>
<dbReference type="InterPro" id="IPR036388">
    <property type="entry name" value="WH-like_DNA-bd_sf"/>
</dbReference>
<dbReference type="SUPFAM" id="SSF53335">
    <property type="entry name" value="S-adenosyl-L-methionine-dependent methyltransferases"/>
    <property type="match status" value="1"/>
</dbReference>
<dbReference type="PRINTS" id="PR00778">
    <property type="entry name" value="HTHARSR"/>
</dbReference>
<dbReference type="Gene3D" id="3.40.50.150">
    <property type="entry name" value="Vaccinia Virus protein VP39"/>
    <property type="match status" value="1"/>
</dbReference>
<dbReference type="GO" id="GO:0003700">
    <property type="term" value="F:DNA-binding transcription factor activity"/>
    <property type="evidence" value="ECO:0007669"/>
    <property type="project" value="InterPro"/>
</dbReference>
<protein>
    <submittedName>
        <fullName evidence="2">ArsR family transcriptional regulator</fullName>
    </submittedName>
</protein>